<dbReference type="GO" id="GO:0019877">
    <property type="term" value="P:diaminopimelate biosynthetic process"/>
    <property type="evidence" value="ECO:0007669"/>
    <property type="project" value="UniProtKB-UniRule"/>
</dbReference>
<comment type="function">
    <text evidence="13">Catalyzes the conversion of 4-hydroxy-tetrahydrodipicolinate (HTPA) to tetrahydrodipicolinate.</text>
</comment>
<dbReference type="Pfam" id="PF01113">
    <property type="entry name" value="DapB_N"/>
    <property type="match status" value="1"/>
</dbReference>
<evidence type="ECO:0000256" key="7">
    <source>
        <dbReference type="ARBA" id="ARBA00023027"/>
    </source>
</evidence>
<keyword evidence="5 13" id="KW-0220">Diaminopimelate biosynthesis</keyword>
<dbReference type="EMBL" id="VBAP01000067">
    <property type="protein sequence ID" value="TMI73758.1"/>
    <property type="molecule type" value="Genomic_DNA"/>
</dbReference>
<reference evidence="16 17" key="1">
    <citation type="journal article" date="2019" name="Nat. Microbiol.">
        <title>Mediterranean grassland soil C-N compound turnover is dependent on rainfall and depth, and is mediated by genomically divergent microorganisms.</title>
        <authorList>
            <person name="Diamond S."/>
            <person name="Andeer P.F."/>
            <person name="Li Z."/>
            <person name="Crits-Christoph A."/>
            <person name="Burstein D."/>
            <person name="Anantharaman K."/>
            <person name="Lane K.R."/>
            <person name="Thomas B.C."/>
            <person name="Pan C."/>
            <person name="Northen T.R."/>
            <person name="Banfield J.F."/>
        </authorList>
    </citation>
    <scope>NUCLEOTIDE SEQUENCE [LARGE SCALE GENOMIC DNA]</scope>
    <source>
        <strain evidence="16">NP_8</strain>
    </source>
</reference>
<comment type="caution">
    <text evidence="13">Was originally thought to be a dihydrodipicolinate reductase (DHDPR), catalyzing the conversion of dihydrodipicolinate to tetrahydrodipicolinate. However, it was shown in E.coli that the substrate of the enzymatic reaction is not dihydrodipicolinate (DHDP) but in fact (2S,4S)-4-hydroxy-2,3,4,5-tetrahydrodipicolinic acid (HTPA), the product released by the DapA-catalyzed reaction.</text>
</comment>
<evidence type="ECO:0000313" key="16">
    <source>
        <dbReference type="EMBL" id="TMI73758.1"/>
    </source>
</evidence>
<dbReference type="EC" id="1.17.1.8" evidence="10 13"/>
<evidence type="ECO:0000256" key="10">
    <source>
        <dbReference type="ARBA" id="ARBA00038983"/>
    </source>
</evidence>
<dbReference type="InterPro" id="IPR036291">
    <property type="entry name" value="NAD(P)-bd_dom_sf"/>
</dbReference>
<dbReference type="FunFam" id="3.30.360.10:FF:000009">
    <property type="entry name" value="4-hydroxy-tetrahydrodipicolinate reductase"/>
    <property type="match status" value="1"/>
</dbReference>
<dbReference type="PANTHER" id="PTHR20836:SF0">
    <property type="entry name" value="4-HYDROXY-TETRAHYDRODIPICOLINATE REDUCTASE 1, CHLOROPLASTIC-RELATED"/>
    <property type="match status" value="1"/>
</dbReference>
<keyword evidence="8 13" id="KW-0457">Lysine biosynthesis</keyword>
<dbReference type="Gene3D" id="3.30.360.10">
    <property type="entry name" value="Dihydrodipicolinate Reductase, domain 2"/>
    <property type="match status" value="1"/>
</dbReference>
<evidence type="ECO:0000256" key="2">
    <source>
        <dbReference type="ARBA" id="ARBA00022490"/>
    </source>
</evidence>
<dbReference type="GO" id="GO:0005829">
    <property type="term" value="C:cytosol"/>
    <property type="evidence" value="ECO:0007669"/>
    <property type="project" value="TreeGrafter"/>
</dbReference>
<evidence type="ECO:0000256" key="13">
    <source>
        <dbReference type="HAMAP-Rule" id="MF_00102"/>
    </source>
</evidence>
<feature type="binding site" evidence="13">
    <location>
        <position position="40"/>
    </location>
    <ligand>
        <name>NADP(+)</name>
        <dbReference type="ChEBI" id="CHEBI:58349"/>
    </ligand>
</feature>
<accession>A0A537IQY9</accession>
<keyword evidence="3 13" id="KW-0028">Amino-acid biosynthesis</keyword>
<dbReference type="UniPathway" id="UPA00034">
    <property type="reaction ID" value="UER00018"/>
</dbReference>
<dbReference type="PROSITE" id="PS01298">
    <property type="entry name" value="DAPB"/>
    <property type="match status" value="1"/>
</dbReference>
<feature type="binding site" evidence="13">
    <location>
        <position position="157"/>
    </location>
    <ligand>
        <name>(S)-2,3,4,5-tetrahydrodipicolinate</name>
        <dbReference type="ChEBI" id="CHEBI:16845"/>
    </ligand>
</feature>
<feature type="domain" description="Dihydrodipicolinate reductase N-terminal" evidence="14">
    <location>
        <begin position="5"/>
        <end position="129"/>
    </location>
</feature>
<evidence type="ECO:0000256" key="11">
    <source>
        <dbReference type="ARBA" id="ARBA00049080"/>
    </source>
</evidence>
<comment type="subunit">
    <text evidence="13">Homotetramer.</text>
</comment>
<evidence type="ECO:0000256" key="8">
    <source>
        <dbReference type="ARBA" id="ARBA00023154"/>
    </source>
</evidence>
<comment type="catalytic activity">
    <reaction evidence="11 13">
        <text>(S)-2,3,4,5-tetrahydrodipicolinate + NADP(+) + H2O = (2S,4S)-4-hydroxy-2,3,4,5-tetrahydrodipicolinate + NADPH + H(+)</text>
        <dbReference type="Rhea" id="RHEA:35331"/>
        <dbReference type="ChEBI" id="CHEBI:15377"/>
        <dbReference type="ChEBI" id="CHEBI:15378"/>
        <dbReference type="ChEBI" id="CHEBI:16845"/>
        <dbReference type="ChEBI" id="CHEBI:57783"/>
        <dbReference type="ChEBI" id="CHEBI:58349"/>
        <dbReference type="ChEBI" id="CHEBI:67139"/>
        <dbReference type="EC" id="1.17.1.8"/>
    </reaction>
</comment>
<gene>
    <name evidence="13" type="primary">dapB</name>
    <name evidence="16" type="ORF">E6H05_09225</name>
</gene>
<evidence type="ECO:0000256" key="4">
    <source>
        <dbReference type="ARBA" id="ARBA00022857"/>
    </source>
</evidence>
<feature type="binding site" evidence="13">
    <location>
        <begin position="11"/>
        <end position="16"/>
    </location>
    <ligand>
        <name>NAD(+)</name>
        <dbReference type="ChEBI" id="CHEBI:57540"/>
    </ligand>
</feature>
<feature type="active site" description="Proton donor" evidence="13">
    <location>
        <position position="160"/>
    </location>
</feature>
<evidence type="ECO:0000256" key="6">
    <source>
        <dbReference type="ARBA" id="ARBA00023002"/>
    </source>
</evidence>
<dbReference type="InterPro" id="IPR000846">
    <property type="entry name" value="DapB_N"/>
</dbReference>
<dbReference type="Gene3D" id="3.40.50.720">
    <property type="entry name" value="NAD(P)-binding Rossmann-like Domain"/>
    <property type="match status" value="1"/>
</dbReference>
<dbReference type="NCBIfam" id="TIGR00036">
    <property type="entry name" value="dapB"/>
    <property type="match status" value="1"/>
</dbReference>
<feature type="binding site" evidence="13">
    <location>
        <begin position="100"/>
        <end position="102"/>
    </location>
    <ligand>
        <name>NAD(+)</name>
        <dbReference type="ChEBI" id="CHEBI:57540"/>
    </ligand>
</feature>
<dbReference type="InterPro" id="IPR023940">
    <property type="entry name" value="DHDPR_bac"/>
</dbReference>
<dbReference type="GO" id="GO:0016726">
    <property type="term" value="F:oxidoreductase activity, acting on CH or CH2 groups, NAD or NADP as acceptor"/>
    <property type="evidence" value="ECO:0007669"/>
    <property type="project" value="UniProtKB-UniRule"/>
</dbReference>
<dbReference type="GO" id="GO:0009089">
    <property type="term" value="P:lysine biosynthetic process via diaminopimelate"/>
    <property type="evidence" value="ECO:0007669"/>
    <property type="project" value="UniProtKB-UniRule"/>
</dbReference>
<evidence type="ECO:0000256" key="1">
    <source>
        <dbReference type="ARBA" id="ARBA00006642"/>
    </source>
</evidence>
<dbReference type="GO" id="GO:0051287">
    <property type="term" value="F:NAD binding"/>
    <property type="evidence" value="ECO:0007669"/>
    <property type="project" value="UniProtKB-UniRule"/>
</dbReference>
<sequence>MPEKIRVAIAGAAGRMGRTAVRAVAGAPDMILAAALGRERGVGQDAGTVAGTAPLGVKLTAELADALDGKPDVLIDFCPGAAAAEHARAAIPAGVSPVIGATGISQPDLDSLATLCGSKRIGAIVAPNFAVGAVLMIEFARLAAQYFSNVEIIELHHDRKRDAPSGTALRTAAVVAAARGSPPTPAVKGEEMIAGVRGGRADGVPVHSVRLPGLVAHQEIIFGGPGQTLTIRHDSVNEESFMPGLMLAVRKVRSLTGLVYGLEKLLDL</sequence>
<organism evidence="16 17">
    <name type="scientific">Candidatus Segetimicrobium genomatis</name>
    <dbReference type="NCBI Taxonomy" id="2569760"/>
    <lineage>
        <taxon>Bacteria</taxon>
        <taxon>Bacillati</taxon>
        <taxon>Candidatus Sysuimicrobiota</taxon>
        <taxon>Candidatus Sysuimicrobiia</taxon>
        <taxon>Candidatus Sysuimicrobiales</taxon>
        <taxon>Candidatus Segetimicrobiaceae</taxon>
        <taxon>Candidatus Segetimicrobium</taxon>
    </lineage>
</organism>
<evidence type="ECO:0000259" key="15">
    <source>
        <dbReference type="Pfam" id="PF05173"/>
    </source>
</evidence>
<dbReference type="InterPro" id="IPR022664">
    <property type="entry name" value="DapB_N_CS"/>
</dbReference>
<dbReference type="GO" id="GO:0008839">
    <property type="term" value="F:4-hydroxy-tetrahydrodipicolinate reductase"/>
    <property type="evidence" value="ECO:0007669"/>
    <property type="project" value="UniProtKB-UniRule"/>
</dbReference>
<evidence type="ECO:0000313" key="17">
    <source>
        <dbReference type="Proteomes" id="UP000318834"/>
    </source>
</evidence>
<keyword evidence="7 13" id="KW-0520">NAD</keyword>
<comment type="pathway">
    <text evidence="9 13">Amino-acid biosynthesis; L-lysine biosynthesis via DAP pathway; (S)-tetrahydrodipicolinate from L-aspartate: step 4/4.</text>
</comment>
<feature type="binding site" evidence="13">
    <location>
        <begin position="126"/>
        <end position="129"/>
    </location>
    <ligand>
        <name>NAD(+)</name>
        <dbReference type="ChEBI" id="CHEBI:57540"/>
    </ligand>
</feature>
<dbReference type="PIRSF" id="PIRSF000161">
    <property type="entry name" value="DHPR"/>
    <property type="match status" value="1"/>
</dbReference>
<dbReference type="PANTHER" id="PTHR20836">
    <property type="entry name" value="DIHYDRODIPICOLINATE REDUCTASE"/>
    <property type="match status" value="1"/>
</dbReference>
<keyword evidence="2 13" id="KW-0963">Cytoplasm</keyword>
<dbReference type="CDD" id="cd02274">
    <property type="entry name" value="DHDPR_N"/>
    <property type="match status" value="1"/>
</dbReference>
<feature type="binding site" evidence="13">
    <location>
        <position position="39"/>
    </location>
    <ligand>
        <name>NAD(+)</name>
        <dbReference type="ChEBI" id="CHEBI:57540"/>
    </ligand>
</feature>
<feature type="domain" description="Dihydrodipicolinate reductase C-terminal" evidence="15">
    <location>
        <begin position="132"/>
        <end position="266"/>
    </location>
</feature>
<name>A0A537IQY9_9BACT</name>
<dbReference type="InterPro" id="IPR022663">
    <property type="entry name" value="DapB_C"/>
</dbReference>
<dbReference type="GO" id="GO:0050661">
    <property type="term" value="F:NADP binding"/>
    <property type="evidence" value="ECO:0007669"/>
    <property type="project" value="UniProtKB-UniRule"/>
</dbReference>
<dbReference type="SUPFAM" id="SSF51735">
    <property type="entry name" value="NAD(P)-binding Rossmann-fold domains"/>
    <property type="match status" value="1"/>
</dbReference>
<evidence type="ECO:0000259" key="14">
    <source>
        <dbReference type="Pfam" id="PF01113"/>
    </source>
</evidence>
<evidence type="ECO:0000256" key="3">
    <source>
        <dbReference type="ARBA" id="ARBA00022605"/>
    </source>
</evidence>
<comment type="catalytic activity">
    <reaction evidence="12 13">
        <text>(S)-2,3,4,5-tetrahydrodipicolinate + NAD(+) + H2O = (2S,4S)-4-hydroxy-2,3,4,5-tetrahydrodipicolinate + NADH + H(+)</text>
        <dbReference type="Rhea" id="RHEA:35323"/>
        <dbReference type="ChEBI" id="CHEBI:15377"/>
        <dbReference type="ChEBI" id="CHEBI:15378"/>
        <dbReference type="ChEBI" id="CHEBI:16845"/>
        <dbReference type="ChEBI" id="CHEBI:57540"/>
        <dbReference type="ChEBI" id="CHEBI:57945"/>
        <dbReference type="ChEBI" id="CHEBI:67139"/>
        <dbReference type="EC" id="1.17.1.8"/>
    </reaction>
</comment>
<evidence type="ECO:0000256" key="5">
    <source>
        <dbReference type="ARBA" id="ARBA00022915"/>
    </source>
</evidence>
<protein>
    <recommendedName>
        <fullName evidence="10 13">4-hydroxy-tetrahydrodipicolinate reductase</fullName>
        <shortName evidence="13">HTPA reductase</shortName>
        <ecNumber evidence="10 13">1.17.1.8</ecNumber>
    </recommendedName>
</protein>
<evidence type="ECO:0000256" key="12">
    <source>
        <dbReference type="ARBA" id="ARBA00049396"/>
    </source>
</evidence>
<dbReference type="AlphaFoldDB" id="A0A537IQY9"/>
<feature type="binding site" evidence="13">
    <location>
        <begin position="166"/>
        <end position="167"/>
    </location>
    <ligand>
        <name>(S)-2,3,4,5-tetrahydrodipicolinate</name>
        <dbReference type="ChEBI" id="CHEBI:16845"/>
    </ligand>
</feature>
<dbReference type="SUPFAM" id="SSF55347">
    <property type="entry name" value="Glyceraldehyde-3-phosphate dehydrogenase-like, C-terminal domain"/>
    <property type="match status" value="1"/>
</dbReference>
<comment type="similarity">
    <text evidence="1 13">Belongs to the DapB family.</text>
</comment>
<dbReference type="Pfam" id="PF05173">
    <property type="entry name" value="DapB_C"/>
    <property type="match status" value="1"/>
</dbReference>
<dbReference type="Proteomes" id="UP000318834">
    <property type="component" value="Unassembled WGS sequence"/>
</dbReference>
<comment type="subcellular location">
    <subcellularLocation>
        <location evidence="13">Cytoplasm</location>
    </subcellularLocation>
</comment>
<feature type="active site" description="Proton donor/acceptor" evidence="13">
    <location>
        <position position="156"/>
    </location>
</feature>
<keyword evidence="6 13" id="KW-0560">Oxidoreductase</keyword>
<keyword evidence="4 13" id="KW-0521">NADP</keyword>
<comment type="caution">
    <text evidence="16">The sequence shown here is derived from an EMBL/GenBank/DDBJ whole genome shotgun (WGS) entry which is preliminary data.</text>
</comment>
<dbReference type="HAMAP" id="MF_00102">
    <property type="entry name" value="DapB"/>
    <property type="match status" value="1"/>
</dbReference>
<proteinExistence type="inferred from homology"/>
<evidence type="ECO:0000256" key="9">
    <source>
        <dbReference type="ARBA" id="ARBA00037922"/>
    </source>
</evidence>